<accession>A0AAV9N8A3</accession>
<protein>
    <recommendedName>
        <fullName evidence="5">Enoyl-CoA hydratase</fullName>
    </recommendedName>
</protein>
<dbReference type="RefSeq" id="XP_064705851.1">
    <property type="nucleotide sequence ID" value="XM_064846871.1"/>
</dbReference>
<evidence type="ECO:0008006" key="5">
    <source>
        <dbReference type="Google" id="ProtNLM"/>
    </source>
</evidence>
<dbReference type="GO" id="GO:0006635">
    <property type="term" value="P:fatty acid beta-oxidation"/>
    <property type="evidence" value="ECO:0007669"/>
    <property type="project" value="TreeGrafter"/>
</dbReference>
<dbReference type="Proteomes" id="UP001358417">
    <property type="component" value="Unassembled WGS sequence"/>
</dbReference>
<evidence type="ECO:0000313" key="4">
    <source>
        <dbReference type="Proteomes" id="UP001358417"/>
    </source>
</evidence>
<dbReference type="GO" id="GO:0005739">
    <property type="term" value="C:mitochondrion"/>
    <property type="evidence" value="ECO:0007669"/>
    <property type="project" value="TreeGrafter"/>
</dbReference>
<sequence length="347" mass="37778">MRRLPKASTWAGSSLRCAAIGRVVPAGACTIPLPPIFTRRTLHRHGESQRSLFSTSPPKASPQGEIGCEIKPIPSTPGSTTTTGTVATITINNAARLNSLNSTLISQLTSTLQTLASPKYRPTLRVTIIKGSHPPDSPKTPAFTSGADIYEMSALQDASAARTFISNLATLCETFRTLPCLTVAQIHGLCLGGGLELAACADFRYATAASSFSMPETKYGIPSVIHARLLPDLIGWQRAREMVYLARFYGASEMREWGLVDRLCADEEELESQVHGLVREVARHGVRAMRVQKELVRVWGEEDLKTGIERGVESFATMFRDGAQEPRLYMKEFTGRKKLKEAGGKGS</sequence>
<comment type="caution">
    <text evidence="3">The sequence shown here is derived from an EMBL/GenBank/DDBJ whole genome shotgun (WGS) entry which is preliminary data.</text>
</comment>
<dbReference type="CDD" id="cd06558">
    <property type="entry name" value="crotonase-like"/>
    <property type="match status" value="1"/>
</dbReference>
<dbReference type="EMBL" id="JAVRRD010000015">
    <property type="protein sequence ID" value="KAK5051624.1"/>
    <property type="molecule type" value="Genomic_DNA"/>
</dbReference>
<evidence type="ECO:0000313" key="3">
    <source>
        <dbReference type="EMBL" id="KAK5051624.1"/>
    </source>
</evidence>
<dbReference type="InterPro" id="IPR001753">
    <property type="entry name" value="Enoyl-CoA_hydra/iso"/>
</dbReference>
<keyword evidence="4" id="KW-1185">Reference proteome</keyword>
<name>A0AAV9N8A3_9EURO</name>
<dbReference type="SUPFAM" id="SSF52096">
    <property type="entry name" value="ClpP/crotonase"/>
    <property type="match status" value="1"/>
</dbReference>
<comment type="similarity">
    <text evidence="1">Belongs to the enoyl-CoA hydratase/isomerase family.</text>
</comment>
<reference evidence="3 4" key="1">
    <citation type="submission" date="2023-08" db="EMBL/GenBank/DDBJ databases">
        <title>Black Yeasts Isolated from many extreme environments.</title>
        <authorList>
            <person name="Coleine C."/>
            <person name="Stajich J.E."/>
            <person name="Selbmann L."/>
        </authorList>
    </citation>
    <scope>NUCLEOTIDE SEQUENCE [LARGE SCALE GENOMIC DNA]</scope>
    <source>
        <strain evidence="3 4">CCFEE 5792</strain>
    </source>
</reference>
<dbReference type="InterPro" id="IPR029045">
    <property type="entry name" value="ClpP/crotonase-like_dom_sf"/>
</dbReference>
<dbReference type="Pfam" id="PF00378">
    <property type="entry name" value="ECH_1"/>
    <property type="match status" value="1"/>
</dbReference>
<dbReference type="GeneID" id="89971470"/>
<proteinExistence type="inferred from homology"/>
<dbReference type="PANTHER" id="PTHR11941:SF171">
    <property type="entry name" value="SD19268P"/>
    <property type="match status" value="1"/>
</dbReference>
<dbReference type="Gene3D" id="3.90.226.10">
    <property type="entry name" value="2-enoyl-CoA Hydratase, Chain A, domain 1"/>
    <property type="match status" value="1"/>
</dbReference>
<dbReference type="AlphaFoldDB" id="A0AAV9N8A3"/>
<gene>
    <name evidence="3" type="ORF">LTR84_003276</name>
</gene>
<organism evidence="3 4">
    <name type="scientific">Exophiala bonariae</name>
    <dbReference type="NCBI Taxonomy" id="1690606"/>
    <lineage>
        <taxon>Eukaryota</taxon>
        <taxon>Fungi</taxon>
        <taxon>Dikarya</taxon>
        <taxon>Ascomycota</taxon>
        <taxon>Pezizomycotina</taxon>
        <taxon>Eurotiomycetes</taxon>
        <taxon>Chaetothyriomycetidae</taxon>
        <taxon>Chaetothyriales</taxon>
        <taxon>Herpotrichiellaceae</taxon>
        <taxon>Exophiala</taxon>
    </lineage>
</organism>
<evidence type="ECO:0000256" key="2">
    <source>
        <dbReference type="SAM" id="MobiDB-lite"/>
    </source>
</evidence>
<dbReference type="PANTHER" id="PTHR11941">
    <property type="entry name" value="ENOYL-COA HYDRATASE-RELATED"/>
    <property type="match status" value="1"/>
</dbReference>
<feature type="compositionally biased region" description="Polar residues" evidence="2">
    <location>
        <begin position="49"/>
        <end position="58"/>
    </location>
</feature>
<feature type="region of interest" description="Disordered" evidence="2">
    <location>
        <begin position="44"/>
        <end position="65"/>
    </location>
</feature>
<evidence type="ECO:0000256" key="1">
    <source>
        <dbReference type="ARBA" id="ARBA00005254"/>
    </source>
</evidence>